<evidence type="ECO:0000313" key="3">
    <source>
        <dbReference type="Proteomes" id="UP000692954"/>
    </source>
</evidence>
<feature type="compositionally biased region" description="Basic and acidic residues" evidence="1">
    <location>
        <begin position="149"/>
        <end position="159"/>
    </location>
</feature>
<evidence type="ECO:0000313" key="2">
    <source>
        <dbReference type="EMBL" id="CAD8085865.1"/>
    </source>
</evidence>
<dbReference type="EMBL" id="CAJJDN010000049">
    <property type="protein sequence ID" value="CAD8085865.1"/>
    <property type="molecule type" value="Genomic_DNA"/>
</dbReference>
<evidence type="ECO:0000256" key="1">
    <source>
        <dbReference type="SAM" id="MobiDB-lite"/>
    </source>
</evidence>
<dbReference type="Proteomes" id="UP000692954">
    <property type="component" value="Unassembled WGS sequence"/>
</dbReference>
<name>A0A8S1NA50_9CILI</name>
<keyword evidence="3" id="KW-1185">Reference proteome</keyword>
<protein>
    <submittedName>
        <fullName evidence="2">Uncharacterized protein</fullName>
    </submittedName>
</protein>
<proteinExistence type="predicted"/>
<sequence>MNKKLLSQAQDEFQTETISFNVTIPLKNDNREDLDNNNTQYSQFVPKKNRQSTSMIFSIQAQEQFDQDELTKQPYFKENKTINKFTTKNKINHNTPSSFKTIQINSKFYSQNKTKKRRILSENSAPTKPLIKIIHPQVITPEEFKYSKKSLETHSDSSEITRSNQNESQTSKILTLEDRLHRLSQQQKSTLNKELQKPSQLDLIKEDHTEADEEQEAYFKHQEKKQDINKFHHFLKIAPHPKRIVTFSSVIKKIGDIEICIGIEEELKVKKLNYIIIAIFKLNEIKFN</sequence>
<reference evidence="2" key="1">
    <citation type="submission" date="2021-01" db="EMBL/GenBank/DDBJ databases">
        <authorList>
            <consortium name="Genoscope - CEA"/>
            <person name="William W."/>
        </authorList>
    </citation>
    <scope>NUCLEOTIDE SEQUENCE</scope>
</reference>
<comment type="caution">
    <text evidence="2">The sequence shown here is derived from an EMBL/GenBank/DDBJ whole genome shotgun (WGS) entry which is preliminary data.</text>
</comment>
<dbReference type="AlphaFoldDB" id="A0A8S1NA50"/>
<feature type="region of interest" description="Disordered" evidence="1">
    <location>
        <begin position="149"/>
        <end position="171"/>
    </location>
</feature>
<accession>A0A8S1NA50</accession>
<feature type="compositionally biased region" description="Polar residues" evidence="1">
    <location>
        <begin position="160"/>
        <end position="171"/>
    </location>
</feature>
<organism evidence="2 3">
    <name type="scientific">Paramecium sonneborni</name>
    <dbReference type="NCBI Taxonomy" id="65129"/>
    <lineage>
        <taxon>Eukaryota</taxon>
        <taxon>Sar</taxon>
        <taxon>Alveolata</taxon>
        <taxon>Ciliophora</taxon>
        <taxon>Intramacronucleata</taxon>
        <taxon>Oligohymenophorea</taxon>
        <taxon>Peniculida</taxon>
        <taxon>Parameciidae</taxon>
        <taxon>Paramecium</taxon>
    </lineage>
</organism>
<gene>
    <name evidence="2" type="ORF">PSON_ATCC_30995.1.T0490056</name>
</gene>